<dbReference type="EMBL" id="FNJU01000004">
    <property type="protein sequence ID" value="SDP60079.1"/>
    <property type="molecule type" value="Genomic_DNA"/>
</dbReference>
<gene>
    <name evidence="5" type="ORF">SAMN05216565_10489</name>
</gene>
<evidence type="ECO:0000259" key="4">
    <source>
        <dbReference type="PROSITE" id="PS50111"/>
    </source>
</evidence>
<dbReference type="SUPFAM" id="SSF58104">
    <property type="entry name" value="Methyl-accepting chemotaxis protein (MCP) signaling domain"/>
    <property type="match status" value="1"/>
</dbReference>
<reference evidence="6" key="1">
    <citation type="submission" date="2016-10" db="EMBL/GenBank/DDBJ databases">
        <authorList>
            <person name="Varghese N."/>
            <person name="Submissions S."/>
        </authorList>
    </citation>
    <scope>NUCLEOTIDE SEQUENCE [LARGE SCALE GENOMIC DNA]</scope>
    <source>
        <strain evidence="6">IBRC-M10078</strain>
    </source>
</reference>
<dbReference type="GO" id="GO:0007165">
    <property type="term" value="P:signal transduction"/>
    <property type="evidence" value="ECO:0007669"/>
    <property type="project" value="UniProtKB-KW"/>
</dbReference>
<dbReference type="STRING" id="930152.SAMN05216565_10489"/>
<dbReference type="InterPro" id="IPR004089">
    <property type="entry name" value="MCPsignal_dom"/>
</dbReference>
<dbReference type="Gene3D" id="1.10.287.950">
    <property type="entry name" value="Methyl-accepting chemotaxis protein"/>
    <property type="match status" value="1"/>
</dbReference>
<feature type="transmembrane region" description="Helical" evidence="3">
    <location>
        <begin position="146"/>
        <end position="166"/>
    </location>
</feature>
<organism evidence="5 6">
    <name type="scientific">Litchfieldia salsa</name>
    <dbReference type="NCBI Taxonomy" id="930152"/>
    <lineage>
        <taxon>Bacteria</taxon>
        <taxon>Bacillati</taxon>
        <taxon>Bacillota</taxon>
        <taxon>Bacilli</taxon>
        <taxon>Bacillales</taxon>
        <taxon>Bacillaceae</taxon>
        <taxon>Litchfieldia</taxon>
    </lineage>
</organism>
<proteinExistence type="predicted"/>
<protein>
    <submittedName>
        <fullName evidence="5">Methyl-accepting chemotaxis protein</fullName>
    </submittedName>
</protein>
<keyword evidence="6" id="KW-1185">Reference proteome</keyword>
<feature type="transmembrane region" description="Helical" evidence="3">
    <location>
        <begin position="21"/>
        <end position="42"/>
    </location>
</feature>
<feature type="domain" description="Methyl-accepting transducer" evidence="4">
    <location>
        <begin position="216"/>
        <end position="466"/>
    </location>
</feature>
<name>A0A1H0U1L9_9BACI</name>
<evidence type="ECO:0000256" key="2">
    <source>
        <dbReference type="PROSITE-ProRule" id="PRU00284"/>
    </source>
</evidence>
<dbReference type="Pfam" id="PF00015">
    <property type="entry name" value="MCPsignal"/>
    <property type="match status" value="1"/>
</dbReference>
<sequence length="500" mass="55527">MSNALTELNKKDELIYQRNKLLIMILWFTSIISMSFVVMSGFSIIETLGMFSISIIINTVITLLVIKRLFTNLTKYIIVVSFILSTFVTFFSPTVTLSLFFLIVFYLILIAMYEDWILTLIVGIGCLIISNIGFSKSYNFTLPENLLPELYSVNFFIVLIIGVIFVQGGFNVKVRNHVDSLIKEVIKMKDKSEQNNESIRMAITTLNSFSTQLVQTISSTSSISQDLSHTFNEMASGSSNQVESISRINDSIRNTSKFTNGVKETADEMSGKSLENLIVVKEGNQNLNQLQNEIGNISSVIGGMVIVTQELNEQSSKIANIIVEINEISNQTNLLALNAAIEAAHAGEHGKGFAVVADEVRKLAESSKKSTELIQTILNGIEEKVHMAIDQAQKGDEAAEYSEKALSSVQAVFEKIILNAEETTNASKKIEKMLGELNQSSESISEEVEAIASVTEEQSASTEEVLSSFDEQHSRIKDIEVKYTELEKIIEQLNEIANNE</sequence>
<evidence type="ECO:0000256" key="1">
    <source>
        <dbReference type="ARBA" id="ARBA00023224"/>
    </source>
</evidence>
<keyword evidence="3" id="KW-1133">Transmembrane helix</keyword>
<keyword evidence="3" id="KW-0472">Membrane</keyword>
<evidence type="ECO:0000256" key="3">
    <source>
        <dbReference type="SAM" id="Phobius"/>
    </source>
</evidence>
<dbReference type="Proteomes" id="UP000199159">
    <property type="component" value="Unassembled WGS sequence"/>
</dbReference>
<evidence type="ECO:0000313" key="5">
    <source>
        <dbReference type="EMBL" id="SDP60079.1"/>
    </source>
</evidence>
<feature type="transmembrane region" description="Helical" evidence="3">
    <location>
        <begin position="78"/>
        <end position="110"/>
    </location>
</feature>
<dbReference type="AlphaFoldDB" id="A0A1H0U1L9"/>
<feature type="transmembrane region" description="Helical" evidence="3">
    <location>
        <begin position="48"/>
        <end position="66"/>
    </location>
</feature>
<evidence type="ECO:0000313" key="6">
    <source>
        <dbReference type="Proteomes" id="UP000199159"/>
    </source>
</evidence>
<dbReference type="RefSeq" id="WP_090853227.1">
    <property type="nucleotide sequence ID" value="NZ_FNJU01000004.1"/>
</dbReference>
<dbReference type="PANTHER" id="PTHR32089">
    <property type="entry name" value="METHYL-ACCEPTING CHEMOTAXIS PROTEIN MCPB"/>
    <property type="match status" value="1"/>
</dbReference>
<dbReference type="SMART" id="SM00283">
    <property type="entry name" value="MA"/>
    <property type="match status" value="1"/>
</dbReference>
<accession>A0A1H0U1L9</accession>
<keyword evidence="1 2" id="KW-0807">Transducer</keyword>
<dbReference type="GO" id="GO:0016020">
    <property type="term" value="C:membrane"/>
    <property type="evidence" value="ECO:0007669"/>
    <property type="project" value="InterPro"/>
</dbReference>
<feature type="transmembrane region" description="Helical" evidence="3">
    <location>
        <begin position="116"/>
        <end position="134"/>
    </location>
</feature>
<dbReference type="PANTHER" id="PTHR32089:SF112">
    <property type="entry name" value="LYSOZYME-LIKE PROTEIN-RELATED"/>
    <property type="match status" value="1"/>
</dbReference>
<keyword evidence="3" id="KW-0812">Transmembrane</keyword>
<dbReference type="PROSITE" id="PS50111">
    <property type="entry name" value="CHEMOTAXIS_TRANSDUC_2"/>
    <property type="match status" value="1"/>
</dbReference>